<dbReference type="Pfam" id="PF11339">
    <property type="entry name" value="DUF3141"/>
    <property type="match status" value="1"/>
</dbReference>
<dbReference type="Gene3D" id="3.40.50.1820">
    <property type="entry name" value="alpha/beta hydrolase"/>
    <property type="match status" value="1"/>
</dbReference>
<reference evidence="3" key="1">
    <citation type="submission" date="2016-10" db="EMBL/GenBank/DDBJ databases">
        <authorList>
            <person name="Varghese N."/>
            <person name="Submissions S."/>
        </authorList>
    </citation>
    <scope>NUCLEOTIDE SEQUENCE [LARGE SCALE GENOMIC DNA]</scope>
    <source>
        <strain evidence="3">CGMCC 1.11014</strain>
    </source>
</reference>
<dbReference type="RefSeq" id="WP_093558569.1">
    <property type="nucleotide sequence ID" value="NZ_FPBO01000032.1"/>
</dbReference>
<dbReference type="InterPro" id="IPR029058">
    <property type="entry name" value="AB_hydrolase_fold"/>
</dbReference>
<evidence type="ECO:0000313" key="2">
    <source>
        <dbReference type="EMBL" id="SFV10626.1"/>
    </source>
</evidence>
<sequence length="856" mass="94038">MSNAAFGLLGQATEYWIDAWQRSILFMDVLYQRGNEREAREHETAPHVLTFEFDTLIDGRTLRRPCNYSLMRIVPPAGVQVDEGKRPFIVFDPRAGHGPGIGGMKQDSEIGVVLKAGNPCYFVGFLPDPVPGQTIEDVCRAEAQFIEHVGSLHPDAEGKPALIGNCQAGWQIMMTAALRPGITGPIVLAGAPLSYWAGVRGKNPLRYLGGLYGGTWLTSLAGDLGNGHFDGAHLVSNFEQMNPSNTLWSKAYNVYSKVDTEAERFLEFERWWGNPVLLNAEEMQFIADNLFVGNRLSNGTIHDSDGRRIDLRNISAPIIVFCSWGDDITPPQQALGWLLDLYETDADLVAAGQTVIYSTHQSIGHLGIFVSASVANKEHEEFTRSMDLIDILPPGLYEAVFIEKDEDLVNPELADGRYVMRFERRDLKTLHQLGGNDEEDERRFATVARLSEVTQGLYRTYASPVVKAMASEPVAEWMRFMHPYRLRYETFSAQNPFLHGIGALAKKVREERKPASPDNVFIQAQEMMSNQIVAALDQYREARDKAVESFFLGVYGQPLLQTLVGLRSDSGSVRRRIGRDIARESVLAARRTELAKQIAVGGEREAVIRSLLYVARSPEMRVADERAFAALREVRRHIPANRRATMTRFKEIVHEQNMILQLDEERAMAEMPHLLPPDEADRIRIGNSLRSILNAAGALQGEAARRLARVEELLRTPVPQQAAQLQASPPPVVQEKPVAREKPAAHEKPVALETAIAAEPAARSRPPAPEPLGTIPTAAPVNGAVPLAASAPISPPEAVRAPAVAVSAPVVATPAPAKPAQRKTTRPAAAKSGAPAPKGAPKSATKLPGKARAKQR</sequence>
<dbReference type="PANTHER" id="PTHR36837:SF2">
    <property type="entry name" value="POLY(3-HYDROXYALKANOATE) POLYMERASE SUBUNIT PHAC"/>
    <property type="match status" value="1"/>
</dbReference>
<dbReference type="EMBL" id="FPBO01000032">
    <property type="protein sequence ID" value="SFV10626.1"/>
    <property type="molecule type" value="Genomic_DNA"/>
</dbReference>
<dbReference type="STRING" id="1035707.SAMN05216552_103215"/>
<keyword evidence="3" id="KW-1185">Reference proteome</keyword>
<evidence type="ECO:0008006" key="4">
    <source>
        <dbReference type="Google" id="ProtNLM"/>
    </source>
</evidence>
<dbReference type="PANTHER" id="PTHR36837">
    <property type="entry name" value="POLY(3-HYDROXYALKANOATE) POLYMERASE SUBUNIT PHAC"/>
    <property type="match status" value="1"/>
</dbReference>
<proteinExistence type="predicted"/>
<dbReference type="SUPFAM" id="SSF53474">
    <property type="entry name" value="alpha/beta-Hydrolases"/>
    <property type="match status" value="1"/>
</dbReference>
<accession>A0A1I7LLM8</accession>
<protein>
    <recommendedName>
        <fullName evidence="4">DUF3141 domain-containing protein</fullName>
    </recommendedName>
</protein>
<organism evidence="2 3">
    <name type="scientific">Pseudoduganella namucuonensis</name>
    <dbReference type="NCBI Taxonomy" id="1035707"/>
    <lineage>
        <taxon>Bacteria</taxon>
        <taxon>Pseudomonadati</taxon>
        <taxon>Pseudomonadota</taxon>
        <taxon>Betaproteobacteria</taxon>
        <taxon>Burkholderiales</taxon>
        <taxon>Oxalobacteraceae</taxon>
        <taxon>Telluria group</taxon>
        <taxon>Pseudoduganella</taxon>
    </lineage>
</organism>
<dbReference type="InterPro" id="IPR024501">
    <property type="entry name" value="DUF3141"/>
</dbReference>
<feature type="compositionally biased region" description="Low complexity" evidence="1">
    <location>
        <begin position="827"/>
        <end position="844"/>
    </location>
</feature>
<evidence type="ECO:0000313" key="3">
    <source>
        <dbReference type="Proteomes" id="UP000199391"/>
    </source>
</evidence>
<name>A0A1I7LLM8_9BURK</name>
<feature type="region of interest" description="Disordered" evidence="1">
    <location>
        <begin position="758"/>
        <end position="777"/>
    </location>
</feature>
<evidence type="ECO:0000256" key="1">
    <source>
        <dbReference type="SAM" id="MobiDB-lite"/>
    </source>
</evidence>
<dbReference type="InterPro" id="IPR051321">
    <property type="entry name" value="PHA/PHB_synthase"/>
</dbReference>
<dbReference type="Proteomes" id="UP000199391">
    <property type="component" value="Unassembled WGS sequence"/>
</dbReference>
<dbReference type="OrthoDB" id="7231451at2"/>
<gene>
    <name evidence="2" type="ORF">SAMN05216552_103215</name>
</gene>
<dbReference type="AlphaFoldDB" id="A0A1I7LLM8"/>
<feature type="region of interest" description="Disordered" evidence="1">
    <location>
        <begin position="811"/>
        <end position="856"/>
    </location>
</feature>